<feature type="compositionally biased region" description="Basic and acidic residues" evidence="10">
    <location>
        <begin position="1746"/>
        <end position="1761"/>
    </location>
</feature>
<dbReference type="InterPro" id="IPR001781">
    <property type="entry name" value="Znf_LIM"/>
</dbReference>
<dbReference type="FunFam" id="2.10.110.10:FF:000005">
    <property type="entry name" value="Testin isoform 1"/>
    <property type="match status" value="1"/>
</dbReference>
<evidence type="ECO:0000256" key="6">
    <source>
        <dbReference type="ARBA" id="ARBA00023038"/>
    </source>
</evidence>
<dbReference type="PROSITE" id="PS00478">
    <property type="entry name" value="LIM_DOMAIN_1"/>
    <property type="match status" value="2"/>
</dbReference>
<dbReference type="Pfam" id="PF00412">
    <property type="entry name" value="LIM"/>
    <property type="match status" value="4"/>
</dbReference>
<feature type="region of interest" description="Disordered" evidence="10">
    <location>
        <begin position="1746"/>
        <end position="1784"/>
    </location>
</feature>
<feature type="compositionally biased region" description="Basic residues" evidence="10">
    <location>
        <begin position="1836"/>
        <end position="1845"/>
    </location>
</feature>
<dbReference type="SUPFAM" id="SSF57716">
    <property type="entry name" value="Glucocorticoid receptor-like (DNA-binding domain)"/>
    <property type="match status" value="5"/>
</dbReference>
<feature type="domain" description="LIM zinc-binding" evidence="12">
    <location>
        <begin position="2251"/>
        <end position="2310"/>
    </location>
</feature>
<evidence type="ECO:0000256" key="1">
    <source>
        <dbReference type="ARBA" id="ARBA00004123"/>
    </source>
</evidence>
<feature type="compositionally biased region" description="Basic residues" evidence="10">
    <location>
        <begin position="488"/>
        <end position="497"/>
    </location>
</feature>
<keyword evidence="6 8" id="KW-0440">LIM domain</keyword>
<dbReference type="RefSeq" id="XP_037881528.1">
    <property type="nucleotide sequence ID" value="XM_038025600.1"/>
</dbReference>
<feature type="region of interest" description="Disordered" evidence="10">
    <location>
        <begin position="1862"/>
        <end position="1918"/>
    </location>
</feature>
<dbReference type="FunFam" id="2.10.110.10:FF:000013">
    <property type="entry name" value="Four and a half LIM domains 1"/>
    <property type="match status" value="1"/>
</dbReference>
<feature type="compositionally biased region" description="Basic and acidic residues" evidence="10">
    <location>
        <begin position="1549"/>
        <end position="1563"/>
    </location>
</feature>
<feature type="region of interest" description="Disordered" evidence="10">
    <location>
        <begin position="948"/>
        <end position="969"/>
    </location>
</feature>
<feature type="compositionally biased region" description="Polar residues" evidence="10">
    <location>
        <begin position="709"/>
        <end position="724"/>
    </location>
</feature>
<feature type="compositionally biased region" description="Basic and acidic residues" evidence="10">
    <location>
        <begin position="467"/>
        <end position="487"/>
    </location>
</feature>
<dbReference type="GO" id="GO:0005634">
    <property type="term" value="C:nucleus"/>
    <property type="evidence" value="ECO:0007669"/>
    <property type="project" value="UniProtKB-SubCell"/>
</dbReference>
<dbReference type="CDD" id="cd09425">
    <property type="entry name" value="LIM4_LIMPETin"/>
    <property type="match status" value="1"/>
</dbReference>
<evidence type="ECO:0000256" key="5">
    <source>
        <dbReference type="ARBA" id="ARBA00022833"/>
    </source>
</evidence>
<evidence type="ECO:0000256" key="11">
    <source>
        <dbReference type="SAM" id="Phobius"/>
    </source>
</evidence>
<feature type="region of interest" description="Disordered" evidence="10">
    <location>
        <begin position="143"/>
        <end position="205"/>
    </location>
</feature>
<dbReference type="Pfam" id="PF25076">
    <property type="entry name" value="LIM_FHL2-3_N"/>
    <property type="match status" value="1"/>
</dbReference>
<feature type="domain" description="LIM zinc-binding" evidence="12">
    <location>
        <begin position="2191"/>
        <end position="2250"/>
    </location>
</feature>
<dbReference type="FunFam" id="2.10.110.10:FF:000081">
    <property type="entry name" value="Uncharacterized protein, isoform A"/>
    <property type="match status" value="1"/>
</dbReference>
<feature type="region of interest" description="Disordered" evidence="10">
    <location>
        <begin position="614"/>
        <end position="726"/>
    </location>
</feature>
<dbReference type="PANTHER" id="PTHR24205:SF4">
    <property type="entry name" value="PROTEIN ESPINAS"/>
    <property type="match status" value="1"/>
</dbReference>
<organism evidence="13 14">
    <name type="scientific">Glossina fuscipes</name>
    <dbReference type="NCBI Taxonomy" id="7396"/>
    <lineage>
        <taxon>Eukaryota</taxon>
        <taxon>Metazoa</taxon>
        <taxon>Ecdysozoa</taxon>
        <taxon>Arthropoda</taxon>
        <taxon>Hexapoda</taxon>
        <taxon>Insecta</taxon>
        <taxon>Pterygota</taxon>
        <taxon>Neoptera</taxon>
        <taxon>Endopterygota</taxon>
        <taxon>Diptera</taxon>
        <taxon>Brachycera</taxon>
        <taxon>Muscomorpha</taxon>
        <taxon>Hippoboscoidea</taxon>
        <taxon>Glossinidae</taxon>
        <taxon>Glossina</taxon>
    </lineage>
</organism>
<reference evidence="14" key="1">
    <citation type="submission" date="2025-08" db="UniProtKB">
        <authorList>
            <consortium name="RefSeq"/>
        </authorList>
    </citation>
    <scope>IDENTIFICATION</scope>
    <source>
        <tissue evidence="14">Whole body pupa</tissue>
    </source>
</reference>
<feature type="compositionally biased region" description="Polar residues" evidence="10">
    <location>
        <begin position="386"/>
        <end position="398"/>
    </location>
</feature>
<evidence type="ECO:0000256" key="10">
    <source>
        <dbReference type="SAM" id="MobiDB-lite"/>
    </source>
</evidence>
<evidence type="ECO:0000256" key="2">
    <source>
        <dbReference type="ARBA" id="ARBA00022723"/>
    </source>
</evidence>
<name>A0A8U0W8J3_9MUSC</name>
<dbReference type="FunFam" id="2.10.110.10:FF:000066">
    <property type="entry name" value="Four and a half LIM domains protein"/>
    <property type="match status" value="1"/>
</dbReference>
<feature type="region of interest" description="Disordered" evidence="10">
    <location>
        <begin position="1540"/>
        <end position="1572"/>
    </location>
</feature>
<evidence type="ECO:0000256" key="3">
    <source>
        <dbReference type="ARBA" id="ARBA00022737"/>
    </source>
</evidence>
<feature type="transmembrane region" description="Helical" evidence="11">
    <location>
        <begin position="12"/>
        <end position="33"/>
    </location>
</feature>
<evidence type="ECO:0000256" key="8">
    <source>
        <dbReference type="PROSITE-ProRule" id="PRU00125"/>
    </source>
</evidence>
<dbReference type="CDD" id="cd09417">
    <property type="entry name" value="LIM2_LIMPETin_like"/>
    <property type="match status" value="1"/>
</dbReference>
<dbReference type="PANTHER" id="PTHR24205">
    <property type="entry name" value="FOUR AND A HALF LIM DOMAINS PROTEIN"/>
    <property type="match status" value="1"/>
</dbReference>
<comment type="subcellular location">
    <subcellularLocation>
        <location evidence="1">Nucleus</location>
    </subcellularLocation>
</comment>
<dbReference type="GO" id="GO:0003712">
    <property type="term" value="F:transcription coregulator activity"/>
    <property type="evidence" value="ECO:0007669"/>
    <property type="project" value="TreeGrafter"/>
</dbReference>
<feature type="region of interest" description="Disordered" evidence="10">
    <location>
        <begin position="749"/>
        <end position="781"/>
    </location>
</feature>
<dbReference type="CDD" id="cd09421">
    <property type="entry name" value="LIM3_LIMPETin"/>
    <property type="match status" value="1"/>
</dbReference>
<feature type="compositionally biased region" description="Basic and acidic residues" evidence="10">
    <location>
        <begin position="1165"/>
        <end position="1178"/>
    </location>
</feature>
<feature type="compositionally biased region" description="Basic residues" evidence="10">
    <location>
        <begin position="547"/>
        <end position="557"/>
    </location>
</feature>
<keyword evidence="5 8" id="KW-0862">Zinc</keyword>
<evidence type="ECO:0000256" key="9">
    <source>
        <dbReference type="SAM" id="Coils"/>
    </source>
</evidence>
<dbReference type="Gene3D" id="2.10.110.10">
    <property type="entry name" value="Cysteine Rich Protein"/>
    <property type="match status" value="5"/>
</dbReference>
<evidence type="ECO:0000259" key="12">
    <source>
        <dbReference type="PROSITE" id="PS50023"/>
    </source>
</evidence>
<keyword evidence="7" id="KW-0539">Nucleus</keyword>
<feature type="compositionally biased region" description="Low complexity" evidence="10">
    <location>
        <begin position="749"/>
        <end position="762"/>
    </location>
</feature>
<feature type="region of interest" description="Disordered" evidence="10">
    <location>
        <begin position="1095"/>
        <end position="1117"/>
    </location>
</feature>
<feature type="compositionally biased region" description="Basic and acidic residues" evidence="10">
    <location>
        <begin position="505"/>
        <end position="516"/>
    </location>
</feature>
<keyword evidence="13" id="KW-1185">Reference proteome</keyword>
<feature type="compositionally biased region" description="Basic and acidic residues" evidence="10">
    <location>
        <begin position="1770"/>
        <end position="1784"/>
    </location>
</feature>
<dbReference type="GeneID" id="119632616"/>
<feature type="compositionally biased region" description="Low complexity" evidence="10">
    <location>
        <begin position="682"/>
        <end position="695"/>
    </location>
</feature>
<feature type="compositionally biased region" description="Basic and acidic residues" evidence="10">
    <location>
        <begin position="144"/>
        <end position="205"/>
    </location>
</feature>
<feature type="compositionally biased region" description="Basic and acidic residues" evidence="10">
    <location>
        <begin position="659"/>
        <end position="681"/>
    </location>
</feature>
<accession>A0A8U0W8J3</accession>
<protein>
    <submittedName>
        <fullName evidence="14">Uncharacterized protein LOC119632616</fullName>
    </submittedName>
</protein>
<feature type="region of interest" description="Disordered" evidence="10">
    <location>
        <begin position="240"/>
        <end position="274"/>
    </location>
</feature>
<feature type="domain" description="LIM zinc-binding" evidence="12">
    <location>
        <begin position="2313"/>
        <end position="2372"/>
    </location>
</feature>
<dbReference type="KEGG" id="gfs:119632616"/>
<feature type="region of interest" description="Disordered" evidence="10">
    <location>
        <begin position="386"/>
        <end position="588"/>
    </location>
</feature>
<keyword evidence="11" id="KW-1133">Transmembrane helix</keyword>
<evidence type="ECO:0000256" key="4">
    <source>
        <dbReference type="ARBA" id="ARBA00022771"/>
    </source>
</evidence>
<feature type="compositionally biased region" description="Polar residues" evidence="10">
    <location>
        <begin position="412"/>
        <end position="432"/>
    </location>
</feature>
<gene>
    <name evidence="14" type="primary">LOC119632616</name>
</gene>
<keyword evidence="11" id="KW-0812">Transmembrane</keyword>
<keyword evidence="3" id="KW-0677">Repeat</keyword>
<evidence type="ECO:0000256" key="7">
    <source>
        <dbReference type="ARBA" id="ARBA00023242"/>
    </source>
</evidence>
<keyword evidence="4" id="KW-0863">Zinc-finger</keyword>
<keyword evidence="11" id="KW-0472">Membrane</keyword>
<feature type="compositionally biased region" description="Polar residues" evidence="10">
    <location>
        <begin position="1865"/>
        <end position="1880"/>
    </location>
</feature>
<keyword evidence="9" id="KW-0175">Coiled coil</keyword>
<dbReference type="SMART" id="SM00132">
    <property type="entry name" value="LIM"/>
    <property type="match status" value="5"/>
</dbReference>
<feature type="coiled-coil region" evidence="9">
    <location>
        <begin position="283"/>
        <end position="351"/>
    </location>
</feature>
<sequence length="2372" mass="271159">MGDLFAGIGDLVFTLVIGYIGAIEFLYVVRHLYHWSCNHDDELGINDAEHLDRLQENMRTQLIDASNREANAGTNAMKDGVFYKDGFRIDPGQEDIDRLSDEYRKKGEKDEHRRKLEEELARQQKIKEQTQRELEEAEALLARQQREDAENARKLSEAKKLKEEKQAEQEAIENDRKHKELEKRRQAEQQKKAEEEARKKEELERQKAIELEQQRLRDKLETEENFKRLLAAEKQYEKDQELAEKQLTHVGSDEPKEDEPHLSGALAREHGDEKKEDVLLKQILEAKALLSEESDDNEEAQRLFQIEKDRESRQKLIDHNALLFLEAEKEMAELQKQMLEAVEKREFTQNLESAPQTPVIEEPCVKKIIKPLNTDDPFKPLTQTVKTQLSQTQDTPYSATPKALHFPGIADNASSAEDSISQQLPISAQPSKEITAAGIAEQLPYSDSERERPEGEDNTSQQEYSEEYLRSLDGIKHRPLVREDGSGRRRAFKKRRSSGSSNSSRDSRTSREEELKMFTSLEEEEMKNKDDSDFTPIRYTSEPTLKVKGHHRRHKRSPVKDSKASEESSTGSLERLGEETVDPWGEVMQAPYKETEFWRREKAFSIDEEEIDLERLTSSGEQTFETATNVPSASSFEDATQTQNIEAITNLQKQTGKSTTDDRHIESIQEDATGKGEKANVTEESSSSPQTSASPGLNLIPHGVDMEPSATTVSPPTIKVQPSSDFGPWRDEHDLIMEGLSDFYDFSASVNPSRSRSTSRNPSEAKSPCPTPKANSPRPKNVSFDFNAEGAGNSSIEIYDDTDANTEITPENISNFLESLDKIQKEYEIKTQSAEFSNIPNDNLELKIVPIVNNMDDSNENEIGSDDVNSLVESLRAQRCRSRSRSRSPLPTADNIQRGLETRRNKLIKHNEEIKEKLIESQMLPKSQASLTEDESFSKESVNLLVQSLRSDKSRSRSHSPLPTADNIQRSLEHRRNKLIQKNDEFYEALIATESNISQIINMPCILIESAESVDRENENCSSPRSDTKPTISVEITETATAVNQDDEDCSREQMENLIQSLRIGRSRSRSRSPLPPTTAAVDIIAERNEQYIPDNIGDRYNSRSRTPSRSLSPELDINNTLNEQQQRLLDQEALEKLKNASEEIELKILPPLNFSNKTNEDLRNENLEHTPTNEEKAVYQSSTTPDYDRTLSEEARDVERIKAEMLAKGFRRSTYAGESMDLGSEYESLRRETAQFRRSLSPTPEDPLAYSSAAEKRKIQDIILTELIASGDSDESSALKFESNKTGAIPKVYDADISTTTRSLDQYEKLRRRNAEFRRSGSKSRSPLAEEQLQGLAAIEAEAAIRELKDKILDEIGGTSENFKDFSRHLNVDFFDHDRRASDSAIIQKPDLMIQLQDHDPDLFMDPEEYHHFRRFSLYQDEQPTEDYPSDEYVYIQQVEIRTQSGSRTWISEDYYGEEIGTFDVNNIEPPSDYGGEKKLLKLQANKDLKVSELNSEDNINEVELKRDIQSENVFHDDYEEDDTNGSEDERQTVVEVEDEIDEDISDFNDRGPAEESHHEQSECEEAEREMDRYANRDARDWEAVVNVDDILLNAREEESGAVGDNSSAQSYDSDSVTIDQIYDEAVKNRKQSGILRDYDTILQEMSNNFMRNTDDDNDEDVLPANICGMEKPKDIECKLNPTDKDCRQLDVHYLDNVLHSARSRYGYNPLLGTTKSHSNEVDDGINYTPKKEYNWRKNFKLDDDIDSKANDDTIRHTSPENENQIVEKNQRNETEEKQSDMKPLDCEEKNVCDFNQSSEKELHFGNGAVQEEKCKDSEAKAIRPYVDQEPEKPKQKKKTKKKSCKDTKTIAEILNMDEDDSEYQVTYSRRSSSIQLETDSPKRKSRSRRSSKSSLSNDTPASPFSPRGSIGYDFDDATNETMENKAATKSKKTKKRKKVKDIFNETMESHAEHNDELPKEEIPIANETEESHANENPLIDCPIDKTTNDWNEENAIETTVATVAESENLSNTNARRNALDTLDILKDANFYPLKMADVEVMQTTVSEVKKTKKVKKSSKRRESEVQITEVDQTNEEKGGEYTKAMDKDWHSGHFCCWQCDESLTGQRYVIRDDHPYCIKCYENVFANTCEECNKIIGIDSKDLSYKDKHWHEACFLCFKCHLSLVDKQFGAKADKIYCGNCYDAQFASRCDGCGEVFRAGTKKMEYKTRQWHENCFCCCVCKIAIGTKSFIPREQEIYCASCYEEKFATRCIKCNKVITSGGVTYKNEPWHRECFTCTHCNIILAGQRFTSRDEKPYCAECFGELFAKRCTSCVKPITGIGGTRFISFEDRHWHHDCFVCASCKTTLVGRGFITDGPDIICPECAKQKLM</sequence>
<evidence type="ECO:0000313" key="13">
    <source>
        <dbReference type="Proteomes" id="UP000092443"/>
    </source>
</evidence>
<dbReference type="CDD" id="cd09430">
    <property type="entry name" value="LIM5_LIMPETin"/>
    <property type="match status" value="1"/>
</dbReference>
<feature type="region of interest" description="Disordered" evidence="10">
    <location>
        <begin position="1824"/>
        <end position="1847"/>
    </location>
</feature>
<dbReference type="PROSITE" id="PS50023">
    <property type="entry name" value="LIM_DOMAIN_2"/>
    <property type="match status" value="4"/>
</dbReference>
<feature type="compositionally biased region" description="Polar residues" evidence="10">
    <location>
        <begin position="616"/>
        <end position="658"/>
    </location>
</feature>
<dbReference type="GO" id="GO:0030018">
    <property type="term" value="C:Z disc"/>
    <property type="evidence" value="ECO:0007669"/>
    <property type="project" value="TreeGrafter"/>
</dbReference>
<dbReference type="GO" id="GO:0008270">
    <property type="term" value="F:zinc ion binding"/>
    <property type="evidence" value="ECO:0007669"/>
    <property type="project" value="UniProtKB-KW"/>
</dbReference>
<feature type="region of interest" description="Disordered" evidence="10">
    <location>
        <begin position="879"/>
        <end position="903"/>
    </location>
</feature>
<keyword evidence="2 8" id="KW-0479">Metal-binding</keyword>
<evidence type="ECO:0000313" key="14">
    <source>
        <dbReference type="RefSeq" id="XP_037881528.1"/>
    </source>
</evidence>
<dbReference type="Proteomes" id="UP000092443">
    <property type="component" value="Unplaced"/>
</dbReference>
<feature type="region of interest" description="Disordered" evidence="10">
    <location>
        <begin position="2057"/>
        <end position="2081"/>
    </location>
</feature>
<feature type="domain" description="LIM zinc-binding" evidence="12">
    <location>
        <begin position="2129"/>
        <end position="2190"/>
    </location>
</feature>
<feature type="compositionally biased region" description="Low complexity" evidence="10">
    <location>
        <begin position="1104"/>
        <end position="1114"/>
    </location>
</feature>
<proteinExistence type="predicted"/>
<dbReference type="CDD" id="cd09432">
    <property type="entry name" value="LIM6_LIMPETin"/>
    <property type="match status" value="1"/>
</dbReference>
<dbReference type="FunFam" id="2.10.110.10:FF:000070">
    <property type="entry name" value="Four and a half LIM domains 3"/>
    <property type="match status" value="1"/>
</dbReference>
<feature type="region of interest" description="Disordered" evidence="10">
    <location>
        <begin position="1165"/>
        <end position="1191"/>
    </location>
</feature>
<dbReference type="InterPro" id="IPR056807">
    <property type="entry name" value="LIM_FHL1/2/3/5_N"/>
</dbReference>